<protein>
    <recommendedName>
        <fullName evidence="4">Secreted protein</fullName>
    </recommendedName>
</protein>
<evidence type="ECO:0008006" key="4">
    <source>
        <dbReference type="Google" id="ProtNLM"/>
    </source>
</evidence>
<comment type="caution">
    <text evidence="2">The sequence shown here is derived from an EMBL/GenBank/DDBJ whole genome shotgun (WGS) entry which is preliminary data.</text>
</comment>
<accession>A0AAD6US34</accession>
<gene>
    <name evidence="2" type="ORF">GGX14DRAFT_578812</name>
</gene>
<dbReference type="Proteomes" id="UP001219525">
    <property type="component" value="Unassembled WGS sequence"/>
</dbReference>
<feature type="signal peptide" evidence="1">
    <location>
        <begin position="1"/>
        <end position="20"/>
    </location>
</feature>
<reference evidence="2" key="1">
    <citation type="submission" date="2023-03" db="EMBL/GenBank/DDBJ databases">
        <title>Massive genome expansion in bonnet fungi (Mycena s.s.) driven by repeated elements and novel gene families across ecological guilds.</title>
        <authorList>
            <consortium name="Lawrence Berkeley National Laboratory"/>
            <person name="Harder C.B."/>
            <person name="Miyauchi S."/>
            <person name="Viragh M."/>
            <person name="Kuo A."/>
            <person name="Thoen E."/>
            <person name="Andreopoulos B."/>
            <person name="Lu D."/>
            <person name="Skrede I."/>
            <person name="Drula E."/>
            <person name="Henrissat B."/>
            <person name="Morin E."/>
            <person name="Kohler A."/>
            <person name="Barry K."/>
            <person name="LaButti K."/>
            <person name="Morin E."/>
            <person name="Salamov A."/>
            <person name="Lipzen A."/>
            <person name="Mereny Z."/>
            <person name="Hegedus B."/>
            <person name="Baldrian P."/>
            <person name="Stursova M."/>
            <person name="Weitz H."/>
            <person name="Taylor A."/>
            <person name="Grigoriev I.V."/>
            <person name="Nagy L.G."/>
            <person name="Martin F."/>
            <person name="Kauserud H."/>
        </authorList>
    </citation>
    <scope>NUCLEOTIDE SEQUENCE</scope>
    <source>
        <strain evidence="2">9144</strain>
    </source>
</reference>
<sequence length="241" mass="25895">MPTLDWVVAASFHLLICVLAQRPPASLSTLSLCAFGYDTDLALVSRCSAPLRSSRATSASPRCALRGCSAAGCPRGRRHVCAGRAAPATAPTHTDFAGVVQHVPRAGGACAWKTSMHVHNSANRSPRSHTLCGLLRLKSFVLTRGTTTRHVRVPCGGRCHCTAPRAREHVLGAHGVPRALPSPDTRLQAVEDGLERVARHDHAGYFDTYMPNSDGLFQVVLHGRRRRAQHGLVHLHPAEPA</sequence>
<evidence type="ECO:0000313" key="3">
    <source>
        <dbReference type="Proteomes" id="UP001219525"/>
    </source>
</evidence>
<organism evidence="2 3">
    <name type="scientific">Mycena pura</name>
    <dbReference type="NCBI Taxonomy" id="153505"/>
    <lineage>
        <taxon>Eukaryota</taxon>
        <taxon>Fungi</taxon>
        <taxon>Dikarya</taxon>
        <taxon>Basidiomycota</taxon>
        <taxon>Agaricomycotina</taxon>
        <taxon>Agaricomycetes</taxon>
        <taxon>Agaricomycetidae</taxon>
        <taxon>Agaricales</taxon>
        <taxon>Marasmiineae</taxon>
        <taxon>Mycenaceae</taxon>
        <taxon>Mycena</taxon>
    </lineage>
</organism>
<keyword evidence="1" id="KW-0732">Signal</keyword>
<name>A0AAD6US34_9AGAR</name>
<dbReference type="AlphaFoldDB" id="A0AAD6US34"/>
<dbReference type="EMBL" id="JARJCW010000130">
    <property type="protein sequence ID" value="KAJ7191643.1"/>
    <property type="molecule type" value="Genomic_DNA"/>
</dbReference>
<proteinExistence type="predicted"/>
<keyword evidence="3" id="KW-1185">Reference proteome</keyword>
<evidence type="ECO:0000256" key="1">
    <source>
        <dbReference type="SAM" id="SignalP"/>
    </source>
</evidence>
<feature type="chain" id="PRO_5042040765" description="Secreted protein" evidence="1">
    <location>
        <begin position="21"/>
        <end position="241"/>
    </location>
</feature>
<evidence type="ECO:0000313" key="2">
    <source>
        <dbReference type="EMBL" id="KAJ7191643.1"/>
    </source>
</evidence>